<feature type="compositionally biased region" description="Low complexity" evidence="1">
    <location>
        <begin position="87"/>
        <end position="102"/>
    </location>
</feature>
<keyword evidence="2" id="KW-0472">Membrane</keyword>
<accession>A0A1F6FIK8</accession>
<feature type="compositionally biased region" description="Polar residues" evidence="1">
    <location>
        <begin position="71"/>
        <end position="80"/>
    </location>
</feature>
<feature type="compositionally biased region" description="Polar residues" evidence="1">
    <location>
        <begin position="103"/>
        <end position="126"/>
    </location>
</feature>
<gene>
    <name evidence="3" type="ORF">A2392_02795</name>
</gene>
<organism evidence="3 4">
    <name type="scientific">Candidatus Kaiserbacteria bacterium RIFOXYB1_FULL_46_14</name>
    <dbReference type="NCBI Taxonomy" id="1798531"/>
    <lineage>
        <taxon>Bacteria</taxon>
        <taxon>Candidatus Kaiseribacteriota</taxon>
    </lineage>
</organism>
<evidence type="ECO:0000256" key="1">
    <source>
        <dbReference type="SAM" id="MobiDB-lite"/>
    </source>
</evidence>
<dbReference type="STRING" id="1798531.A2392_02795"/>
<keyword evidence="2" id="KW-0812">Transmembrane</keyword>
<evidence type="ECO:0000313" key="4">
    <source>
        <dbReference type="Proteomes" id="UP000177395"/>
    </source>
</evidence>
<feature type="transmembrane region" description="Helical" evidence="2">
    <location>
        <begin position="15"/>
        <end position="34"/>
    </location>
</feature>
<keyword evidence="2" id="KW-1133">Transmembrane helix</keyword>
<dbReference type="EMBL" id="MFMS01000005">
    <property type="protein sequence ID" value="OGG85704.1"/>
    <property type="molecule type" value="Genomic_DNA"/>
</dbReference>
<comment type="caution">
    <text evidence="3">The sequence shown here is derived from an EMBL/GenBank/DDBJ whole genome shotgun (WGS) entry which is preliminary data.</text>
</comment>
<proteinExistence type="predicted"/>
<evidence type="ECO:0000313" key="3">
    <source>
        <dbReference type="EMBL" id="OGG85704.1"/>
    </source>
</evidence>
<feature type="region of interest" description="Disordered" evidence="1">
    <location>
        <begin position="71"/>
        <end position="126"/>
    </location>
</feature>
<dbReference type="AlphaFoldDB" id="A0A1F6FIK8"/>
<reference evidence="3 4" key="1">
    <citation type="journal article" date="2016" name="Nat. Commun.">
        <title>Thousands of microbial genomes shed light on interconnected biogeochemical processes in an aquifer system.</title>
        <authorList>
            <person name="Anantharaman K."/>
            <person name="Brown C.T."/>
            <person name="Hug L.A."/>
            <person name="Sharon I."/>
            <person name="Castelle C.J."/>
            <person name="Probst A.J."/>
            <person name="Thomas B.C."/>
            <person name="Singh A."/>
            <person name="Wilkins M.J."/>
            <person name="Karaoz U."/>
            <person name="Brodie E.L."/>
            <person name="Williams K.H."/>
            <person name="Hubbard S.S."/>
            <person name="Banfield J.F."/>
        </authorList>
    </citation>
    <scope>NUCLEOTIDE SEQUENCE [LARGE SCALE GENOMIC DNA]</scope>
</reference>
<dbReference type="Proteomes" id="UP000177395">
    <property type="component" value="Unassembled WGS sequence"/>
</dbReference>
<protein>
    <submittedName>
        <fullName evidence="3">Uncharacterized protein</fullName>
    </submittedName>
</protein>
<evidence type="ECO:0000256" key="2">
    <source>
        <dbReference type="SAM" id="Phobius"/>
    </source>
</evidence>
<name>A0A1F6FIK8_9BACT</name>
<sequence>MLEELRKKPKGIRNLYAFWGAAILTLVIGFVWVLSLSTKFDKIDTSSFKEVGDTTGAFSQFIKKTKLRFSNDTSTTTVESSEAPLETSTSSPQVTPPSASSSKTQLMIATTTSEKAKTGTSTPVAN</sequence>